<keyword evidence="4" id="KW-0804">Transcription</keyword>
<feature type="region of interest" description="Disordered" evidence="7">
    <location>
        <begin position="81"/>
        <end position="148"/>
    </location>
</feature>
<evidence type="ECO:0000313" key="9">
    <source>
        <dbReference type="EMBL" id="CAA7402714.1"/>
    </source>
</evidence>
<dbReference type="GO" id="GO:0000976">
    <property type="term" value="F:transcription cis-regulatory region binding"/>
    <property type="evidence" value="ECO:0007669"/>
    <property type="project" value="TreeGrafter"/>
</dbReference>
<keyword evidence="2" id="KW-0805">Transcription regulation</keyword>
<dbReference type="Gene3D" id="2.20.25.80">
    <property type="entry name" value="WRKY domain"/>
    <property type="match status" value="1"/>
</dbReference>
<dbReference type="PROSITE" id="PS50811">
    <property type="entry name" value="WRKY"/>
    <property type="match status" value="1"/>
</dbReference>
<dbReference type="PANTHER" id="PTHR32096">
    <property type="entry name" value="WRKY TRANSCRIPTION FACTOR 30-RELATED-RELATED"/>
    <property type="match status" value="1"/>
</dbReference>
<comment type="similarity">
    <text evidence="6">Belongs to the WRKY group II-e family.</text>
</comment>
<dbReference type="SMART" id="SM00774">
    <property type="entry name" value="WRKY"/>
    <property type="match status" value="1"/>
</dbReference>
<organism evidence="9 10">
    <name type="scientific">Spirodela intermedia</name>
    <name type="common">Intermediate duckweed</name>
    <dbReference type="NCBI Taxonomy" id="51605"/>
    <lineage>
        <taxon>Eukaryota</taxon>
        <taxon>Viridiplantae</taxon>
        <taxon>Streptophyta</taxon>
        <taxon>Embryophyta</taxon>
        <taxon>Tracheophyta</taxon>
        <taxon>Spermatophyta</taxon>
        <taxon>Magnoliopsida</taxon>
        <taxon>Liliopsida</taxon>
        <taxon>Araceae</taxon>
        <taxon>Lemnoideae</taxon>
        <taxon>Spirodela</taxon>
    </lineage>
</organism>
<feature type="compositionally biased region" description="Low complexity" evidence="7">
    <location>
        <begin position="81"/>
        <end position="99"/>
    </location>
</feature>
<comment type="subcellular location">
    <subcellularLocation>
        <location evidence="1">Nucleus</location>
    </subcellularLocation>
</comment>
<keyword evidence="10" id="KW-1185">Reference proteome</keyword>
<name>A0A7I8L0I0_SPIIN</name>
<feature type="region of interest" description="Disordered" evidence="7">
    <location>
        <begin position="180"/>
        <end position="318"/>
    </location>
</feature>
<sequence>MEDEDWDLQAVVRGCCGSVRSTAEAAATADPFSFLPVVAKKEKVEEEDDLLRYLPEVFSTQRGVHELEELCKPFFTKSLEQQQQKQLSPEGRPSSCSAAPPRPSFDGGAASLPLQQQQIGEPQARSFSQTPRAKRRKNQQKKVVCQVPADSLSSDMWAWRKYGQKPIKGSPYPRGYYRCSSSKGCLARKQVERSRTDPDTLVITYTAEHNHPVPTHRNSLAGSTRQKFPSSSSSAGSAQNFAGADGGGTSVGASDPEQTSSKGTSSGPLYSPTAAGFSPTTPLTSSMEEELLRPQRLTGRKAEGEEAEEDEEEDEDDEENLLLLEDMEMLGDDDLMFMDFDQLPEPNVATAFNDGFSERFGAPPHPWMPSGAATAAGGG</sequence>
<feature type="compositionally biased region" description="Polar residues" evidence="7">
    <location>
        <begin position="256"/>
        <end position="268"/>
    </location>
</feature>
<evidence type="ECO:0000256" key="1">
    <source>
        <dbReference type="ARBA" id="ARBA00004123"/>
    </source>
</evidence>
<accession>A0A7I8L0I0</accession>
<feature type="compositionally biased region" description="Basic and acidic residues" evidence="7">
    <location>
        <begin position="189"/>
        <end position="198"/>
    </location>
</feature>
<dbReference type="GO" id="GO:0003700">
    <property type="term" value="F:DNA-binding transcription factor activity"/>
    <property type="evidence" value="ECO:0007669"/>
    <property type="project" value="InterPro"/>
</dbReference>
<proteinExistence type="inferred from homology"/>
<evidence type="ECO:0000256" key="4">
    <source>
        <dbReference type="ARBA" id="ARBA00023163"/>
    </source>
</evidence>
<evidence type="ECO:0000256" key="2">
    <source>
        <dbReference type="ARBA" id="ARBA00023015"/>
    </source>
</evidence>
<gene>
    <name evidence="9" type="ORF">SI8410_09013392</name>
</gene>
<reference evidence="9" key="1">
    <citation type="submission" date="2020-02" db="EMBL/GenBank/DDBJ databases">
        <authorList>
            <person name="Scholz U."/>
            <person name="Mascher M."/>
            <person name="Fiebig A."/>
        </authorList>
    </citation>
    <scope>NUCLEOTIDE SEQUENCE</scope>
</reference>
<dbReference type="PANTHER" id="PTHR32096:SF61">
    <property type="entry name" value="WRKY TRANSCRIPTION FACTOR 22"/>
    <property type="match status" value="1"/>
</dbReference>
<feature type="compositionally biased region" description="Polar residues" evidence="7">
    <location>
        <begin position="216"/>
        <end position="229"/>
    </location>
</feature>
<keyword evidence="3" id="KW-0238">DNA-binding</keyword>
<dbReference type="EMBL" id="LR746272">
    <property type="protein sequence ID" value="CAA7402714.1"/>
    <property type="molecule type" value="Genomic_DNA"/>
</dbReference>
<dbReference type="OrthoDB" id="662136at2759"/>
<feature type="domain" description="WRKY" evidence="8">
    <location>
        <begin position="148"/>
        <end position="214"/>
    </location>
</feature>
<feature type="compositionally biased region" description="Polar residues" evidence="7">
    <location>
        <begin position="113"/>
        <end position="131"/>
    </location>
</feature>
<dbReference type="InterPro" id="IPR036576">
    <property type="entry name" value="WRKY_dom_sf"/>
</dbReference>
<dbReference type="InterPro" id="IPR044810">
    <property type="entry name" value="WRKY_plant"/>
</dbReference>
<dbReference type="Pfam" id="PF03106">
    <property type="entry name" value="WRKY"/>
    <property type="match status" value="1"/>
</dbReference>
<protein>
    <recommendedName>
        <fullName evidence="8">WRKY domain-containing protein</fullName>
    </recommendedName>
</protein>
<evidence type="ECO:0000256" key="6">
    <source>
        <dbReference type="ARBA" id="ARBA00060761"/>
    </source>
</evidence>
<dbReference type="AlphaFoldDB" id="A0A7I8L0I0"/>
<dbReference type="Proteomes" id="UP000663760">
    <property type="component" value="Chromosome 9"/>
</dbReference>
<dbReference type="InterPro" id="IPR003657">
    <property type="entry name" value="WRKY_dom"/>
</dbReference>
<evidence type="ECO:0000256" key="7">
    <source>
        <dbReference type="SAM" id="MobiDB-lite"/>
    </source>
</evidence>
<feature type="compositionally biased region" description="Acidic residues" evidence="7">
    <location>
        <begin position="305"/>
        <end position="318"/>
    </location>
</feature>
<evidence type="ECO:0000256" key="3">
    <source>
        <dbReference type="ARBA" id="ARBA00023125"/>
    </source>
</evidence>
<dbReference type="SUPFAM" id="SSF118290">
    <property type="entry name" value="WRKY DNA-binding domain"/>
    <property type="match status" value="1"/>
</dbReference>
<evidence type="ECO:0000259" key="8">
    <source>
        <dbReference type="PROSITE" id="PS50811"/>
    </source>
</evidence>
<evidence type="ECO:0000313" key="10">
    <source>
        <dbReference type="Proteomes" id="UP000663760"/>
    </source>
</evidence>
<dbReference type="GO" id="GO:0005634">
    <property type="term" value="C:nucleus"/>
    <property type="evidence" value="ECO:0007669"/>
    <property type="project" value="UniProtKB-SubCell"/>
</dbReference>
<keyword evidence="5" id="KW-0539">Nucleus</keyword>
<dbReference type="FunFam" id="2.20.25.80:FF:000007">
    <property type="entry name" value="WRKY transcription factor 22"/>
    <property type="match status" value="1"/>
</dbReference>
<evidence type="ECO:0000256" key="5">
    <source>
        <dbReference type="ARBA" id="ARBA00023242"/>
    </source>
</evidence>